<keyword evidence="2" id="KW-1185">Reference proteome</keyword>
<dbReference type="EMBL" id="JBHSCF010000055">
    <property type="protein sequence ID" value="MFC4190383.1"/>
    <property type="molecule type" value="Genomic_DNA"/>
</dbReference>
<evidence type="ECO:0000313" key="1">
    <source>
        <dbReference type="EMBL" id="MFC4190383.1"/>
    </source>
</evidence>
<dbReference type="RefSeq" id="WP_200696983.1">
    <property type="nucleotide sequence ID" value="NZ_BAAAYA010000005.1"/>
</dbReference>
<reference evidence="2" key="1">
    <citation type="journal article" date="2019" name="Int. J. Syst. Evol. Microbiol.">
        <title>The Global Catalogue of Microorganisms (GCM) 10K type strain sequencing project: providing services to taxonomists for standard genome sequencing and annotation.</title>
        <authorList>
            <consortium name="The Broad Institute Genomics Platform"/>
            <consortium name="The Broad Institute Genome Sequencing Center for Infectious Disease"/>
            <person name="Wu L."/>
            <person name="Ma J."/>
        </authorList>
    </citation>
    <scope>NUCLEOTIDE SEQUENCE [LARGE SCALE GENOMIC DNA]</scope>
    <source>
        <strain evidence="2">CCM 3243</strain>
    </source>
</reference>
<organism evidence="1 2">
    <name type="scientific">Streptomyces flavovirens</name>
    <dbReference type="NCBI Taxonomy" id="52258"/>
    <lineage>
        <taxon>Bacteria</taxon>
        <taxon>Bacillati</taxon>
        <taxon>Actinomycetota</taxon>
        <taxon>Actinomycetes</taxon>
        <taxon>Kitasatosporales</taxon>
        <taxon>Streptomycetaceae</taxon>
        <taxon>Streptomyces</taxon>
    </lineage>
</organism>
<proteinExistence type="predicted"/>
<name>A0ABV8NBP0_9ACTN</name>
<comment type="caution">
    <text evidence="1">The sequence shown here is derived from an EMBL/GenBank/DDBJ whole genome shotgun (WGS) entry which is preliminary data.</text>
</comment>
<gene>
    <name evidence="1" type="ORF">ACFO3R_29000</name>
</gene>
<evidence type="ECO:0000313" key="2">
    <source>
        <dbReference type="Proteomes" id="UP001595871"/>
    </source>
</evidence>
<accession>A0ABV8NBP0</accession>
<sequence length="337" mass="36932">MTTDPTPAEPSRTTWPTAAELQQAADVSRPGDPLLADWLDATANALAWLAPYRDNEPGYGMWQAANAVARRILGTTETPTAQLRDRIALALAEYDLLYFSTARATEVADVVLAVLGTTTGQPEAGQFCGRPDCLAPGHRFMLGSTVYTCTGQPEAESCGRFVPDTPRAPGLCASCGDARGWHSRQAVDEQPETEPTDRRKRYAAAIRDTDGWVLDNGQHMIDAVMAVADAEQSALRAQIANLRAMYDVADARTNDLIDERDQLLTERTELIRQRDQITMDTIKALPAPVDRATVEAADWFEADGRYVQQLYGHQIGGLLRRRADEAQQPTPHPQEGT</sequence>
<protein>
    <submittedName>
        <fullName evidence="1">Uncharacterized protein</fullName>
    </submittedName>
</protein>
<dbReference type="Proteomes" id="UP001595871">
    <property type="component" value="Unassembled WGS sequence"/>
</dbReference>